<keyword evidence="3" id="KW-1185">Reference proteome</keyword>
<evidence type="ECO:0000256" key="1">
    <source>
        <dbReference type="SAM" id="SignalP"/>
    </source>
</evidence>
<gene>
    <name evidence="2" type="ORF">MOO44_00200</name>
</gene>
<sequence length="351" mass="39746">MNSVKSWLLTGICVGLFMVSTDSYQALAMTTKNQKQPAITSIGRIKTINNKNITRKLPKRYSNGYYPESGHINRMRVNGGAKNVHFTTSYFLSHDNSQLWAAPQSAARVGHYVYVMYNLNRSFNDKHDFIVRYDIRKMKNHGIPLLHKNKKAAGIKVGPVFKGGHGQSLSYNPKNKQLWFVNVGRGSAYNASAERVSMRTLRPNYQVKFKFTRNRLLSMDNSLAFDKHGRAYTYVRAGGGDVKVGAYRIYYGKISTSGVHFRVAKHAIRHAAGAIPQGMGYNPKNNRLYFVSDGSIISIPANKVNRFKKHDIHYIHVKTNREFEGLTFNRKGEGLLLVLRPSELMKMSGSF</sequence>
<reference evidence="2" key="1">
    <citation type="journal article" date="2022" name="Int. J. Syst. Evol. Microbiol.">
        <title>Apilactobacillus apisilvae sp. nov., Nicolia spurrieriana gen. nov. sp. nov., Bombilactobacillus folatiphilus sp. nov. and Bombilactobacillus thymidiniphilus sp. nov., four new lactic acid bacterial isolates from stingless bees Tetragonula carbonaria and Austroplebeia australis.</title>
        <authorList>
            <person name="Oliphant S.A."/>
            <person name="Watson-Haigh N.S."/>
            <person name="Sumby K.M."/>
            <person name="Gardner J."/>
            <person name="Groom S."/>
            <person name="Jiranek V."/>
        </authorList>
    </citation>
    <scope>NUCLEOTIDE SEQUENCE</scope>
    <source>
        <strain evidence="2">SGEP1_A5</strain>
    </source>
</reference>
<dbReference type="EMBL" id="CP093360">
    <property type="protein sequence ID" value="UQS86100.1"/>
    <property type="molecule type" value="Genomic_DNA"/>
</dbReference>
<evidence type="ECO:0008006" key="4">
    <source>
        <dbReference type="Google" id="ProtNLM"/>
    </source>
</evidence>
<geneLocation type="plasmid" evidence="2 3">
    <name>p1unnamed</name>
</geneLocation>
<protein>
    <recommendedName>
        <fullName evidence="4">Extracellular protein</fullName>
    </recommendedName>
</protein>
<dbReference type="SUPFAM" id="SSF63825">
    <property type="entry name" value="YWTD domain"/>
    <property type="match status" value="1"/>
</dbReference>
<name>A0A976X4S6_9LACO</name>
<keyword evidence="1" id="KW-0732">Signal</keyword>
<dbReference type="AlphaFoldDB" id="A0A976X4S6"/>
<proteinExistence type="predicted"/>
<feature type="chain" id="PRO_5038115664" description="Extracellular protein" evidence="1">
    <location>
        <begin position="29"/>
        <end position="351"/>
    </location>
</feature>
<dbReference type="RefSeq" id="WP_260115907.1">
    <property type="nucleotide sequence ID" value="NZ_CP093360.1"/>
</dbReference>
<evidence type="ECO:0000313" key="3">
    <source>
        <dbReference type="Proteomes" id="UP000831181"/>
    </source>
</evidence>
<feature type="signal peptide" evidence="1">
    <location>
        <begin position="1"/>
        <end position="28"/>
    </location>
</feature>
<evidence type="ECO:0000313" key="2">
    <source>
        <dbReference type="EMBL" id="UQS86100.1"/>
    </source>
</evidence>
<dbReference type="KEGG" id="lbe:MOO44_00200"/>
<dbReference type="Proteomes" id="UP000831181">
    <property type="component" value="Plasmid p1unnamed"/>
</dbReference>
<accession>A0A976X4S6</accession>
<organism evidence="2 3">
    <name type="scientific">Nicoliella spurrieriana</name>
    <dbReference type="NCBI Taxonomy" id="2925830"/>
    <lineage>
        <taxon>Bacteria</taxon>
        <taxon>Bacillati</taxon>
        <taxon>Bacillota</taxon>
        <taxon>Bacilli</taxon>
        <taxon>Lactobacillales</taxon>
        <taxon>Lactobacillaceae</taxon>
        <taxon>Nicoliella</taxon>
    </lineage>
</organism>
<keyword evidence="2" id="KW-0614">Plasmid</keyword>